<dbReference type="PANTHER" id="PTHR10584:SF166">
    <property type="entry name" value="RIBOKINASE"/>
    <property type="match status" value="1"/>
</dbReference>
<gene>
    <name evidence="4" type="ORF">SLITO_v1c05910</name>
</gene>
<dbReference type="KEGG" id="sll:SLITO_v1c05910"/>
<feature type="domain" description="Carbohydrate kinase PfkB" evidence="3">
    <location>
        <begin position="2"/>
        <end position="276"/>
    </location>
</feature>
<name>A0A0K1W1M8_9MOLU</name>
<dbReference type="OrthoDB" id="9775849at2"/>
<protein>
    <recommendedName>
        <fullName evidence="3">Carbohydrate kinase PfkB domain-containing protein</fullName>
    </recommendedName>
</protein>
<dbReference type="EMBL" id="CP012357">
    <property type="protein sequence ID" value="AKX34225.1"/>
    <property type="molecule type" value="Genomic_DNA"/>
</dbReference>
<dbReference type="InterPro" id="IPR029056">
    <property type="entry name" value="Ribokinase-like"/>
</dbReference>
<dbReference type="STRING" id="216942.SLITO_v1c05910"/>
<organism evidence="4 5">
    <name type="scientific">Spiroplasma litorale</name>
    <dbReference type="NCBI Taxonomy" id="216942"/>
    <lineage>
        <taxon>Bacteria</taxon>
        <taxon>Bacillati</taxon>
        <taxon>Mycoplasmatota</taxon>
        <taxon>Mollicutes</taxon>
        <taxon>Entomoplasmatales</taxon>
        <taxon>Spiroplasmataceae</taxon>
        <taxon>Spiroplasma</taxon>
    </lineage>
</organism>
<dbReference type="SUPFAM" id="SSF53613">
    <property type="entry name" value="Ribokinase-like"/>
    <property type="match status" value="1"/>
</dbReference>
<proteinExistence type="predicted"/>
<dbReference type="GO" id="GO:0016301">
    <property type="term" value="F:kinase activity"/>
    <property type="evidence" value="ECO:0007669"/>
    <property type="project" value="UniProtKB-KW"/>
</dbReference>
<evidence type="ECO:0000313" key="4">
    <source>
        <dbReference type="EMBL" id="AKX34225.1"/>
    </source>
</evidence>
<dbReference type="Proteomes" id="UP000067476">
    <property type="component" value="Chromosome"/>
</dbReference>
<dbReference type="PATRIC" id="fig|216942.3.peg.598"/>
<dbReference type="InterPro" id="IPR011611">
    <property type="entry name" value="PfkB_dom"/>
</dbReference>
<keyword evidence="1" id="KW-0808">Transferase</keyword>
<reference evidence="4 5" key="1">
    <citation type="journal article" date="2015" name="Genome Announc.">
        <title>Complete Genome Sequence of Spiroplasma litorale TN-1T (DSM 21781), a Bacterium Isolated from a Green-Eyed Horsefly (Tabanus nigrovittatus).</title>
        <authorList>
            <person name="Lo W.S."/>
            <person name="Lai Y.C."/>
            <person name="Lien Y.W."/>
            <person name="Wang T.H."/>
            <person name="Kuo C.H."/>
        </authorList>
    </citation>
    <scope>NUCLEOTIDE SEQUENCE [LARGE SCALE GENOMIC DNA]</scope>
    <source>
        <strain evidence="4 5">TN-1</strain>
    </source>
</reference>
<dbReference type="Pfam" id="PF00294">
    <property type="entry name" value="PfkB"/>
    <property type="match status" value="1"/>
</dbReference>
<dbReference type="AlphaFoldDB" id="A0A0K1W1M8"/>
<dbReference type="InterPro" id="IPR002139">
    <property type="entry name" value="Ribo/fructo_kinase"/>
</dbReference>
<dbReference type="GO" id="GO:0006796">
    <property type="term" value="P:phosphate-containing compound metabolic process"/>
    <property type="evidence" value="ECO:0007669"/>
    <property type="project" value="UniProtKB-ARBA"/>
</dbReference>
<dbReference type="RefSeq" id="WP_075058323.1">
    <property type="nucleotide sequence ID" value="NZ_CP012357.1"/>
</dbReference>
<keyword evidence="5" id="KW-1185">Reference proteome</keyword>
<dbReference type="GO" id="GO:0005829">
    <property type="term" value="C:cytosol"/>
    <property type="evidence" value="ECO:0007669"/>
    <property type="project" value="TreeGrafter"/>
</dbReference>
<dbReference type="PANTHER" id="PTHR10584">
    <property type="entry name" value="SUGAR KINASE"/>
    <property type="match status" value="1"/>
</dbReference>
<accession>A0A0K1W1M8</accession>
<evidence type="ECO:0000256" key="2">
    <source>
        <dbReference type="ARBA" id="ARBA00022777"/>
    </source>
</evidence>
<dbReference type="PRINTS" id="PR00990">
    <property type="entry name" value="RIBOKINASE"/>
</dbReference>
<keyword evidence="2" id="KW-0418">Kinase</keyword>
<sequence length="283" mass="32422">MKVLVIGAAIVDIIMYIDKLPKSGSDVLCKNNEFRVGGCAFNVSKVLKNENINFDLFSPVGKGIVANYVKEELDKNKYNNFVVDQSQDNGYCLTLVENNGERTFVTSKGIEKQFKKKWFNKYNLNKYEYIYFEGYRMSDNSGDLIISELENYKDKKFIFCPGPNITNIDNDLMNRIMKLKPIIHLNKKELLEYSKTDDILIALKDLYQKSNNAIIVTLGSEGSSYYNNGEYLEFKISNKTKIYNTTGAGDTHIGLIISWLINKNNSFNDAVEYANKNVIKYII</sequence>
<evidence type="ECO:0000313" key="5">
    <source>
        <dbReference type="Proteomes" id="UP000067476"/>
    </source>
</evidence>
<dbReference type="Gene3D" id="3.40.1190.20">
    <property type="match status" value="1"/>
</dbReference>
<evidence type="ECO:0000256" key="1">
    <source>
        <dbReference type="ARBA" id="ARBA00022679"/>
    </source>
</evidence>
<evidence type="ECO:0000259" key="3">
    <source>
        <dbReference type="Pfam" id="PF00294"/>
    </source>
</evidence>